<organism evidence="3 4">
    <name type="scientific">Streptomyces azureus</name>
    <dbReference type="NCBI Taxonomy" id="146537"/>
    <lineage>
        <taxon>Bacteria</taxon>
        <taxon>Bacillati</taxon>
        <taxon>Actinomycetota</taxon>
        <taxon>Actinomycetes</taxon>
        <taxon>Kitasatosporales</taxon>
        <taxon>Streptomycetaceae</taxon>
        <taxon>Streptomyces</taxon>
    </lineage>
</organism>
<gene>
    <name evidence="3" type="ORF">SAZU_7795</name>
</gene>
<reference evidence="3" key="1">
    <citation type="journal article" date="2015" name="Genome Announc.">
        <title>Draft Genome Sequence of Thiostrepton-Producing Streptomyces azureus ATCC 14921.</title>
        <authorList>
            <person name="Sakihara K."/>
            <person name="Maeda J."/>
            <person name="Tashiro K."/>
            <person name="Fujino Y."/>
            <person name="Kuhara S."/>
            <person name="Ohshima T."/>
            <person name="Ogata S."/>
            <person name="Doi K."/>
        </authorList>
    </citation>
    <scope>NUCLEOTIDE SEQUENCE [LARGE SCALE GENOMIC DNA]</scope>
    <source>
        <strain evidence="3">ATCC14921</strain>
    </source>
</reference>
<protein>
    <submittedName>
        <fullName evidence="3">ABC transporter permease</fullName>
    </submittedName>
</protein>
<feature type="region of interest" description="Disordered" evidence="1">
    <location>
        <begin position="1"/>
        <end position="37"/>
    </location>
</feature>
<keyword evidence="2" id="KW-1133">Transmembrane helix</keyword>
<accession>A0A0K8PYR7</accession>
<evidence type="ECO:0000313" key="3">
    <source>
        <dbReference type="EMBL" id="GAP52916.1"/>
    </source>
</evidence>
<keyword evidence="2" id="KW-0472">Membrane</keyword>
<sequence length="65" mass="7098">MGPMKQTARPPGHRPVRTPIGTAAVSAPPPARAATRRRPASQQWAAWAFLAPVTLYLVLFYAYPL</sequence>
<evidence type="ECO:0000256" key="2">
    <source>
        <dbReference type="SAM" id="Phobius"/>
    </source>
</evidence>
<name>A0A0K8PYR7_STRAJ</name>
<dbReference type="Proteomes" id="UP000053859">
    <property type="component" value="Unassembled WGS sequence"/>
</dbReference>
<dbReference type="AlphaFoldDB" id="A0A0K8PYR7"/>
<keyword evidence="2" id="KW-0812">Transmembrane</keyword>
<proteinExistence type="predicted"/>
<feature type="transmembrane region" description="Helical" evidence="2">
    <location>
        <begin position="44"/>
        <end position="63"/>
    </location>
</feature>
<feature type="non-terminal residue" evidence="3">
    <location>
        <position position="65"/>
    </location>
</feature>
<evidence type="ECO:0000313" key="4">
    <source>
        <dbReference type="Proteomes" id="UP000053859"/>
    </source>
</evidence>
<evidence type="ECO:0000256" key="1">
    <source>
        <dbReference type="SAM" id="MobiDB-lite"/>
    </source>
</evidence>
<dbReference type="EMBL" id="DF968495">
    <property type="protein sequence ID" value="GAP52916.1"/>
    <property type="molecule type" value="Genomic_DNA"/>
</dbReference>
<keyword evidence="4" id="KW-1185">Reference proteome</keyword>